<evidence type="ECO:0000313" key="3">
    <source>
        <dbReference type="Proteomes" id="UP001154114"/>
    </source>
</evidence>
<keyword evidence="3" id="KW-1185">Reference proteome</keyword>
<dbReference type="EMBL" id="LR824034">
    <property type="protein sequence ID" value="CAH0602481.1"/>
    <property type="molecule type" value="Genomic_DNA"/>
</dbReference>
<feature type="compositionally biased region" description="Basic and acidic residues" evidence="1">
    <location>
        <begin position="384"/>
        <end position="395"/>
    </location>
</feature>
<feature type="compositionally biased region" description="Basic and acidic residues" evidence="1">
    <location>
        <begin position="286"/>
        <end position="302"/>
    </location>
</feature>
<dbReference type="Proteomes" id="UP001154114">
    <property type="component" value="Chromosome 31"/>
</dbReference>
<feature type="compositionally biased region" description="Basic residues" evidence="1">
    <location>
        <begin position="702"/>
        <end position="711"/>
    </location>
</feature>
<feature type="compositionally biased region" description="Basic and acidic residues" evidence="1">
    <location>
        <begin position="55"/>
        <end position="68"/>
    </location>
</feature>
<name>A0A9P0BXR2_CHRIL</name>
<feature type="region of interest" description="Disordered" evidence="1">
    <location>
        <begin position="236"/>
        <end position="314"/>
    </location>
</feature>
<sequence>MKIQTVATRATSGEPPRSTAYYYADLERNKRRPGPDENRSENSEYLDTSPVADDGAIREVPPLRDRGRQWSLPEYSTPENSRKIEETYSTAGTFPMPEHKEKEPLLAELAVVGRVPLTQLEGPACASAGRGAVVRRTRSWYLCCPNVADDEVSRESSWRYSSLRPVTVPPLPGTNGHRRVGTHSPQHEDASALRAERDALARALAAERQRAATAARAHDARLAELHGVIAELVRRRAHDKQARAIPEEEVSDECESTTQPAGELENDADHSRTEQSVDMQETSDQQDFRLDPEPERAADGHAPDANGEGYRETYGADRPYECEAMCAHTDTETDTGPQRDSDSAYPMVYAVGTFDDTPPATSPELPTPQAEPSAHNDLTSDVESIPHDYRPEGPRLEVSSPVERDGYEASLQLSERDSDAGRVTARYYEESGGSCERERGSPDSPRLYSSAERIEARQAKLASRVRLRRTEDTDNSTSPTEQVVKSSLQVHEALELIEAQKHGSHDAQFGGCEWAARALRLKAERRVLRCAVARAADTARRLYCACALHESTSVSLCCALRAADRALEVYDVLLALAETQGKRSQEREAAELVARQLLARLDDEQSSASIGEPLLSPGPWLQHTALPASSVWSAGCERRLRAHAARLKADTVTLRDTQPQPKLFSFHDIDESELTPSGPCSSAEMEEAVAIHDALVLPQLRPRGRGGRPHARGAGGNNTQPAESEGKEDKRGTSTRPRRQRPRHWLDARASETDL</sequence>
<evidence type="ECO:0000313" key="2">
    <source>
        <dbReference type="EMBL" id="CAH0602481.1"/>
    </source>
</evidence>
<dbReference type="AlphaFoldDB" id="A0A9P0BXR2"/>
<feature type="region of interest" description="Disordered" evidence="1">
    <location>
        <begin position="696"/>
        <end position="755"/>
    </location>
</feature>
<reference evidence="2" key="1">
    <citation type="submission" date="2021-12" db="EMBL/GenBank/DDBJ databases">
        <authorList>
            <person name="King R."/>
        </authorList>
    </citation>
    <scope>NUCLEOTIDE SEQUENCE</scope>
</reference>
<protein>
    <submittedName>
        <fullName evidence="2">Uncharacterized protein</fullName>
    </submittedName>
</protein>
<gene>
    <name evidence="2" type="ORF">CINC_LOCUS10110</name>
</gene>
<feature type="region of interest" description="Disordered" evidence="1">
    <location>
        <begin position="329"/>
        <end position="404"/>
    </location>
</feature>
<evidence type="ECO:0000256" key="1">
    <source>
        <dbReference type="SAM" id="MobiDB-lite"/>
    </source>
</evidence>
<feature type="region of interest" description="Disordered" evidence="1">
    <location>
        <begin position="169"/>
        <end position="190"/>
    </location>
</feature>
<dbReference type="PANTHER" id="PTHR23347:SF6">
    <property type="entry name" value="FI17904P1"/>
    <property type="match status" value="1"/>
</dbReference>
<organism evidence="2 3">
    <name type="scientific">Chrysodeixis includens</name>
    <name type="common">Soybean looper</name>
    <name type="synonym">Pseudoplusia includens</name>
    <dbReference type="NCBI Taxonomy" id="689277"/>
    <lineage>
        <taxon>Eukaryota</taxon>
        <taxon>Metazoa</taxon>
        <taxon>Ecdysozoa</taxon>
        <taxon>Arthropoda</taxon>
        <taxon>Hexapoda</taxon>
        <taxon>Insecta</taxon>
        <taxon>Pterygota</taxon>
        <taxon>Neoptera</taxon>
        <taxon>Endopterygota</taxon>
        <taxon>Lepidoptera</taxon>
        <taxon>Glossata</taxon>
        <taxon>Ditrysia</taxon>
        <taxon>Noctuoidea</taxon>
        <taxon>Noctuidae</taxon>
        <taxon>Plusiinae</taxon>
        <taxon>Chrysodeixis</taxon>
    </lineage>
</organism>
<dbReference type="OrthoDB" id="6256369at2759"/>
<feature type="compositionally biased region" description="Basic and acidic residues" evidence="1">
    <location>
        <begin position="744"/>
        <end position="755"/>
    </location>
</feature>
<feature type="region of interest" description="Disordered" evidence="1">
    <location>
        <begin position="1"/>
        <end position="82"/>
    </location>
</feature>
<feature type="region of interest" description="Disordered" evidence="1">
    <location>
        <begin position="663"/>
        <end position="684"/>
    </location>
</feature>
<feature type="compositionally biased region" description="Polar residues" evidence="1">
    <location>
        <begin position="1"/>
        <end position="11"/>
    </location>
</feature>
<feature type="compositionally biased region" description="Basic and acidic residues" evidence="1">
    <location>
        <begin position="25"/>
        <end position="42"/>
    </location>
</feature>
<accession>A0A9P0BXR2</accession>
<proteinExistence type="predicted"/>
<dbReference type="PANTHER" id="PTHR23347">
    <property type="entry name" value="COLORECTAL MUTANT CANCER PROTEIN MCC PROTEIN -RELATED"/>
    <property type="match status" value="1"/>
</dbReference>
<feature type="region of interest" description="Disordered" evidence="1">
    <location>
        <begin position="428"/>
        <end position="449"/>
    </location>
</feature>
<feature type="compositionally biased region" description="Polar residues" evidence="1">
    <location>
        <begin position="276"/>
        <end position="285"/>
    </location>
</feature>
<dbReference type="InterPro" id="IPR040171">
    <property type="entry name" value="USBP1-like"/>
</dbReference>